<reference evidence="1 2" key="1">
    <citation type="submission" date="2024-01" db="EMBL/GenBank/DDBJ databases">
        <authorList>
            <person name="Waweru B."/>
        </authorList>
    </citation>
    <scope>NUCLEOTIDE SEQUENCE [LARGE SCALE GENOMIC DNA]</scope>
</reference>
<gene>
    <name evidence="1" type="ORF">DCAF_LOCUS14238</name>
</gene>
<name>A0AAV1RU88_9ROSI</name>
<keyword evidence="2" id="KW-1185">Reference proteome</keyword>
<sequence>MTLFSLLLFLGNNNNKKTAALFRNHLLLRLHRRGRGRRLLRHLRRLGIRMPFTGRIAPADVEAAAGIAVSKPSVSLTVVAAPAAVVKAAASPSNIEAEFKCGRISKEPCYISVDCKEICPKYKFKTGVCITLPHRLTNGCCCSNDESICC</sequence>
<dbReference type="AlphaFoldDB" id="A0AAV1RU88"/>
<dbReference type="EMBL" id="CAWUPB010001157">
    <property type="protein sequence ID" value="CAK7339188.1"/>
    <property type="molecule type" value="Genomic_DNA"/>
</dbReference>
<proteinExistence type="predicted"/>
<organism evidence="1 2">
    <name type="scientific">Dovyalis caffra</name>
    <dbReference type="NCBI Taxonomy" id="77055"/>
    <lineage>
        <taxon>Eukaryota</taxon>
        <taxon>Viridiplantae</taxon>
        <taxon>Streptophyta</taxon>
        <taxon>Embryophyta</taxon>
        <taxon>Tracheophyta</taxon>
        <taxon>Spermatophyta</taxon>
        <taxon>Magnoliopsida</taxon>
        <taxon>eudicotyledons</taxon>
        <taxon>Gunneridae</taxon>
        <taxon>Pentapetalae</taxon>
        <taxon>rosids</taxon>
        <taxon>fabids</taxon>
        <taxon>Malpighiales</taxon>
        <taxon>Salicaceae</taxon>
        <taxon>Flacourtieae</taxon>
        <taxon>Dovyalis</taxon>
    </lineage>
</organism>
<accession>A0AAV1RU88</accession>
<protein>
    <submittedName>
        <fullName evidence="1">Uncharacterized protein</fullName>
    </submittedName>
</protein>
<dbReference type="Proteomes" id="UP001314170">
    <property type="component" value="Unassembled WGS sequence"/>
</dbReference>
<comment type="caution">
    <text evidence="1">The sequence shown here is derived from an EMBL/GenBank/DDBJ whole genome shotgun (WGS) entry which is preliminary data.</text>
</comment>
<evidence type="ECO:0000313" key="2">
    <source>
        <dbReference type="Proteomes" id="UP001314170"/>
    </source>
</evidence>
<evidence type="ECO:0000313" key="1">
    <source>
        <dbReference type="EMBL" id="CAK7339188.1"/>
    </source>
</evidence>